<organism evidence="2 3">
    <name type="scientific">Striga asiatica</name>
    <name type="common">Asiatic witchweed</name>
    <name type="synonym">Buchnera asiatica</name>
    <dbReference type="NCBI Taxonomy" id="4170"/>
    <lineage>
        <taxon>Eukaryota</taxon>
        <taxon>Viridiplantae</taxon>
        <taxon>Streptophyta</taxon>
        <taxon>Embryophyta</taxon>
        <taxon>Tracheophyta</taxon>
        <taxon>Spermatophyta</taxon>
        <taxon>Magnoliopsida</taxon>
        <taxon>eudicotyledons</taxon>
        <taxon>Gunneridae</taxon>
        <taxon>Pentapetalae</taxon>
        <taxon>asterids</taxon>
        <taxon>lamiids</taxon>
        <taxon>Lamiales</taxon>
        <taxon>Orobanchaceae</taxon>
        <taxon>Buchnereae</taxon>
        <taxon>Striga</taxon>
    </lineage>
</organism>
<dbReference type="Proteomes" id="UP000325081">
    <property type="component" value="Unassembled WGS sequence"/>
</dbReference>
<sequence>TSQISSGSNDGSRASGHPSISDPPTSSAADPHPYDLDSGDSSPPQKSPSSETPPLQLSAFAAAAGDGIAPFPSLSPEVITSPPHFDFFAAVLRALFSRLTFCHTAWILASTVRLSESTRSGPPIPSRAGSRRFGKLSRAYSPRVRGGLRRAVGAQPHADSVLRQPYLRHPFAPLPYTDEPSGSRTGPDGILFGSWQWEKIESKVFDELLVRMSCDKDRAI</sequence>
<keyword evidence="2" id="KW-0378">Hydrolase</keyword>
<dbReference type="AlphaFoldDB" id="A0A5A7P219"/>
<feature type="region of interest" description="Disordered" evidence="1">
    <location>
        <begin position="1"/>
        <end position="53"/>
    </location>
</feature>
<evidence type="ECO:0000256" key="1">
    <source>
        <dbReference type="SAM" id="MobiDB-lite"/>
    </source>
</evidence>
<dbReference type="EMBL" id="BKCP01001225">
    <property type="protein sequence ID" value="GER26812.1"/>
    <property type="molecule type" value="Genomic_DNA"/>
</dbReference>
<gene>
    <name evidence="2" type="ORF">STAS_02477</name>
</gene>
<evidence type="ECO:0000313" key="2">
    <source>
        <dbReference type="EMBL" id="GER26812.1"/>
    </source>
</evidence>
<protein>
    <submittedName>
        <fullName evidence="2">Glycosyl hydrolase family 10 protein</fullName>
    </submittedName>
</protein>
<keyword evidence="3" id="KW-1185">Reference proteome</keyword>
<feature type="compositionally biased region" description="Polar residues" evidence="1">
    <location>
        <begin position="39"/>
        <end position="53"/>
    </location>
</feature>
<reference evidence="3" key="1">
    <citation type="journal article" date="2019" name="Curr. Biol.">
        <title>Genome Sequence of Striga asiatica Provides Insight into the Evolution of Plant Parasitism.</title>
        <authorList>
            <person name="Yoshida S."/>
            <person name="Kim S."/>
            <person name="Wafula E.K."/>
            <person name="Tanskanen J."/>
            <person name="Kim Y.M."/>
            <person name="Honaas L."/>
            <person name="Yang Z."/>
            <person name="Spallek T."/>
            <person name="Conn C.E."/>
            <person name="Ichihashi Y."/>
            <person name="Cheong K."/>
            <person name="Cui S."/>
            <person name="Der J.P."/>
            <person name="Gundlach H."/>
            <person name="Jiao Y."/>
            <person name="Hori C."/>
            <person name="Ishida J.K."/>
            <person name="Kasahara H."/>
            <person name="Kiba T."/>
            <person name="Kim M.S."/>
            <person name="Koo N."/>
            <person name="Laohavisit A."/>
            <person name="Lee Y.H."/>
            <person name="Lumba S."/>
            <person name="McCourt P."/>
            <person name="Mortimer J.C."/>
            <person name="Mutuku J.M."/>
            <person name="Nomura T."/>
            <person name="Sasaki-Sekimoto Y."/>
            <person name="Seto Y."/>
            <person name="Wang Y."/>
            <person name="Wakatake T."/>
            <person name="Sakakibara H."/>
            <person name="Demura T."/>
            <person name="Yamaguchi S."/>
            <person name="Yoneyama K."/>
            <person name="Manabe R.I."/>
            <person name="Nelson D.C."/>
            <person name="Schulman A.H."/>
            <person name="Timko M.P."/>
            <person name="dePamphilis C.W."/>
            <person name="Choi D."/>
            <person name="Shirasu K."/>
        </authorList>
    </citation>
    <scope>NUCLEOTIDE SEQUENCE [LARGE SCALE GENOMIC DNA]</scope>
    <source>
        <strain evidence="3">cv. UVA1</strain>
    </source>
</reference>
<feature type="compositionally biased region" description="Polar residues" evidence="1">
    <location>
        <begin position="1"/>
        <end position="12"/>
    </location>
</feature>
<comment type="caution">
    <text evidence="2">The sequence shown here is derived from an EMBL/GenBank/DDBJ whole genome shotgun (WGS) entry which is preliminary data.</text>
</comment>
<accession>A0A5A7P219</accession>
<name>A0A5A7P219_STRAF</name>
<proteinExistence type="predicted"/>
<feature type="non-terminal residue" evidence="2">
    <location>
        <position position="220"/>
    </location>
</feature>
<dbReference type="GO" id="GO:0016787">
    <property type="term" value="F:hydrolase activity"/>
    <property type="evidence" value="ECO:0007669"/>
    <property type="project" value="UniProtKB-KW"/>
</dbReference>
<evidence type="ECO:0000313" key="3">
    <source>
        <dbReference type="Proteomes" id="UP000325081"/>
    </source>
</evidence>
<feature type="non-terminal residue" evidence="2">
    <location>
        <position position="1"/>
    </location>
</feature>